<dbReference type="SUPFAM" id="SSF56399">
    <property type="entry name" value="ADP-ribosylation"/>
    <property type="match status" value="1"/>
</dbReference>
<name>A0A815UVC3_9BILA</name>
<sequence length="937" mass="110368">MTETARNRLIEPHRNLETFSLIWCDADVDRTKENQHTQSTLRSTINYLKVFDNIDISEEYIKQNPDNKIVLIVSGKMGEQLVPHIHDLKQIHTIYVYCTNNAYHEIWAKNFPKIASVVVTMKDLIKYISDDHIHRREIDEAEMKCSIFNPATSQQQESNASFIWFRLLIENIMRLTEGPSIPELIQIATQQYDGNEKEIAMIDDFSSTYCAAKSLYWYTRESFLYRWLNKCLRETDIDMIVYFRSIIRDISQQLALEKSFDEPKITVYRGQLLGKQEFNSIRSSELSYVVMKSFLSTSKNRVKALEFAKQTPPSDILEVLMLEIEVDTKLRLIKPFADISYLSDFKEEEEILFSLGCLFKVKEVVRDVNENVWIMKLILCGDDDSNVMKDVYDDLKNRIHENVDLNSFADFLRDMYVGFESETKYRHLHEIFSLQNDDDEDPDVMLFLGEGYDEAIAFYQKSIDKYMNSSSNINYAHIINIHFEIAKQHAYKVENADVGVDYLEKIIQDLQSKINDCTPLKRANIYLNIGQFYSTYLKKYEKALEYNEKCLDIRRKLLPDDNELITEVESTITSTYTVMKNLDHRLALKQKKLKEQTLDPKELAYLYDEVGDILFSMEKLDVSLESYKKALTIRKDILPWYHPLIIKSYSNITVICEAMKHYDLMIKYSNIKLDILKKILPPHHFDIHYLEERIQFIKDLLEPPKKNPQELAVAAFYDSDFDQAIIYYQQIIDEELKSPIINYSNILDIHYEISQVYAKKDGNQLSAINYLEKLIENDFSDGTLQSATIYGKIAGIYHQLRNYEEALKNYEKCLEIQTKLLPIDDRTIYYTEFDVESVHLAKIDYEQMIEFRKKRLEMEFNKQSNRSLNYIAEVYQRIGFIYQGYTAKFDLALKNYKAALDFQKRILAKKYSIDTVVTINEIEKLVKQMEEWPAEKE</sequence>
<dbReference type="EMBL" id="CAJNOH010001717">
    <property type="protein sequence ID" value="CAF1244298.1"/>
    <property type="molecule type" value="Genomic_DNA"/>
</dbReference>
<feature type="domain" description="ADP ribosyltransferase" evidence="4">
    <location>
        <begin position="212"/>
        <end position="367"/>
    </location>
</feature>
<organism evidence="6 7">
    <name type="scientific">Rotaria sordida</name>
    <dbReference type="NCBI Taxonomy" id="392033"/>
    <lineage>
        <taxon>Eukaryota</taxon>
        <taxon>Metazoa</taxon>
        <taxon>Spiralia</taxon>
        <taxon>Gnathifera</taxon>
        <taxon>Rotifera</taxon>
        <taxon>Eurotatoria</taxon>
        <taxon>Bdelloidea</taxon>
        <taxon>Philodinida</taxon>
        <taxon>Philodinidae</taxon>
        <taxon>Rotaria</taxon>
    </lineage>
</organism>
<dbReference type="SMART" id="SM00028">
    <property type="entry name" value="TPR"/>
    <property type="match status" value="4"/>
</dbReference>
<proteinExistence type="predicted"/>
<gene>
    <name evidence="6" type="ORF">JXQ802_LOCUS41888</name>
    <name evidence="5" type="ORF">PYM288_LOCUS27043</name>
</gene>
<evidence type="ECO:0000313" key="6">
    <source>
        <dbReference type="EMBL" id="CAF1525930.1"/>
    </source>
</evidence>
<dbReference type="SUPFAM" id="SSF48452">
    <property type="entry name" value="TPR-like"/>
    <property type="match status" value="2"/>
</dbReference>
<keyword evidence="7" id="KW-1185">Reference proteome</keyword>
<dbReference type="Pfam" id="PF13181">
    <property type="entry name" value="TPR_8"/>
    <property type="match status" value="2"/>
</dbReference>
<evidence type="ECO:0000256" key="2">
    <source>
        <dbReference type="ARBA" id="ARBA00022803"/>
    </source>
</evidence>
<dbReference type="Proteomes" id="UP000663854">
    <property type="component" value="Unassembled WGS sequence"/>
</dbReference>
<dbReference type="InterPro" id="IPR019734">
    <property type="entry name" value="TPR_rpt"/>
</dbReference>
<dbReference type="InterPro" id="IPR003540">
    <property type="entry name" value="ADP-ribosyltransferase"/>
</dbReference>
<dbReference type="PROSITE" id="PS51996">
    <property type="entry name" value="TR_MART"/>
    <property type="match status" value="1"/>
</dbReference>
<reference evidence="6" key="1">
    <citation type="submission" date="2021-02" db="EMBL/GenBank/DDBJ databases">
        <authorList>
            <person name="Nowell W R."/>
        </authorList>
    </citation>
    <scope>NUCLEOTIDE SEQUENCE</scope>
</reference>
<evidence type="ECO:0000256" key="1">
    <source>
        <dbReference type="ARBA" id="ARBA00022737"/>
    </source>
</evidence>
<dbReference type="Gene3D" id="1.25.40.10">
    <property type="entry name" value="Tetratricopeptide repeat domain"/>
    <property type="match status" value="3"/>
</dbReference>
<dbReference type="Pfam" id="PF13374">
    <property type="entry name" value="TPR_10"/>
    <property type="match status" value="1"/>
</dbReference>
<comment type="caution">
    <text evidence="6">The sequence shown here is derived from an EMBL/GenBank/DDBJ whole genome shotgun (WGS) entry which is preliminary data.</text>
</comment>
<evidence type="ECO:0000313" key="5">
    <source>
        <dbReference type="EMBL" id="CAF1244298.1"/>
    </source>
</evidence>
<dbReference type="PANTHER" id="PTHR45641:SF1">
    <property type="entry name" value="AAA+ ATPASE DOMAIN-CONTAINING PROTEIN"/>
    <property type="match status" value="1"/>
</dbReference>
<protein>
    <recommendedName>
        <fullName evidence="4">ADP ribosyltransferase domain-containing protein</fullName>
    </recommendedName>
</protein>
<accession>A0A815UVC3</accession>
<evidence type="ECO:0000256" key="3">
    <source>
        <dbReference type="PROSITE-ProRule" id="PRU00339"/>
    </source>
</evidence>
<dbReference type="AlphaFoldDB" id="A0A815UVC3"/>
<dbReference type="PROSITE" id="PS50005">
    <property type="entry name" value="TPR"/>
    <property type="match status" value="2"/>
</dbReference>
<evidence type="ECO:0000313" key="7">
    <source>
        <dbReference type="Proteomes" id="UP000663870"/>
    </source>
</evidence>
<feature type="repeat" description="TPR" evidence="3">
    <location>
        <begin position="604"/>
        <end position="637"/>
    </location>
</feature>
<dbReference type="Pfam" id="PF03496">
    <property type="entry name" value="ADPrib_exo_Tox"/>
    <property type="match status" value="1"/>
</dbReference>
<feature type="repeat" description="TPR" evidence="3">
    <location>
        <begin position="787"/>
        <end position="820"/>
    </location>
</feature>
<dbReference type="Proteomes" id="UP000663870">
    <property type="component" value="Unassembled WGS sequence"/>
</dbReference>
<dbReference type="EMBL" id="CAJNOL010002737">
    <property type="protein sequence ID" value="CAF1525930.1"/>
    <property type="molecule type" value="Genomic_DNA"/>
</dbReference>
<dbReference type="InterPro" id="IPR011990">
    <property type="entry name" value="TPR-like_helical_dom_sf"/>
</dbReference>
<dbReference type="Gene3D" id="3.90.176.10">
    <property type="entry name" value="Toxin ADP-ribosyltransferase, Chain A, domain 1"/>
    <property type="match status" value="1"/>
</dbReference>
<evidence type="ECO:0000259" key="4">
    <source>
        <dbReference type="Pfam" id="PF03496"/>
    </source>
</evidence>
<keyword evidence="1" id="KW-0677">Repeat</keyword>
<keyword evidence="2 3" id="KW-0802">TPR repeat</keyword>
<dbReference type="PANTHER" id="PTHR45641">
    <property type="entry name" value="TETRATRICOPEPTIDE REPEAT PROTEIN (AFU_ORTHOLOGUE AFUA_6G03870)"/>
    <property type="match status" value="1"/>
</dbReference>